<evidence type="ECO:0000313" key="3">
    <source>
        <dbReference type="Proteomes" id="UP001161497"/>
    </source>
</evidence>
<protein>
    <submittedName>
        <fullName evidence="2">Uncharacterized protein</fullName>
    </submittedName>
</protein>
<dbReference type="Proteomes" id="UP001161497">
    <property type="component" value="Chromosome"/>
</dbReference>
<proteinExistence type="predicted"/>
<sequence>MGKRRRERRTSTYAKVSSAGQKGDQKAQWKALARFFLAQGKTVDERLGD</sequence>
<feature type="region of interest" description="Disordered" evidence="1">
    <location>
        <begin position="1"/>
        <end position="23"/>
    </location>
</feature>
<reference evidence="2" key="1">
    <citation type="submission" date="2023-03" db="EMBL/GenBank/DDBJ databases">
        <authorList>
            <person name="Cremers G."/>
            <person name="Picone N."/>
        </authorList>
    </citation>
    <scope>NUCLEOTIDE SEQUENCE</scope>
    <source>
        <strain evidence="2">Sample_alias</strain>
    </source>
</reference>
<keyword evidence="3" id="KW-1185">Reference proteome</keyword>
<feature type="compositionally biased region" description="Polar residues" evidence="1">
    <location>
        <begin position="11"/>
        <end position="20"/>
    </location>
</feature>
<accession>A0ABM9IEU1</accession>
<gene>
    <name evidence="2" type="ORF">MFUM_1892</name>
</gene>
<organism evidence="2 3">
    <name type="scientific">Candidatus Methylacidiphilum fumarolicum</name>
    <dbReference type="NCBI Taxonomy" id="591154"/>
    <lineage>
        <taxon>Bacteria</taxon>
        <taxon>Pseudomonadati</taxon>
        <taxon>Verrucomicrobiota</taxon>
        <taxon>Methylacidiphilae</taxon>
        <taxon>Methylacidiphilales</taxon>
        <taxon>Methylacidiphilaceae</taxon>
        <taxon>Methylacidiphilum (ex Ratnadevi et al. 2023)</taxon>
    </lineage>
</organism>
<dbReference type="EMBL" id="OX458932">
    <property type="protein sequence ID" value="CAI9086214.1"/>
    <property type="molecule type" value="Genomic_DNA"/>
</dbReference>
<evidence type="ECO:0000313" key="2">
    <source>
        <dbReference type="EMBL" id="CAI9086214.1"/>
    </source>
</evidence>
<name>A0ABM9IEU1_9BACT</name>
<evidence type="ECO:0000256" key="1">
    <source>
        <dbReference type="SAM" id="MobiDB-lite"/>
    </source>
</evidence>